<reference evidence="2" key="2">
    <citation type="submission" date="2025-05" db="UniProtKB">
        <authorList>
            <consortium name="Ensembl"/>
        </authorList>
    </citation>
    <scope>IDENTIFICATION</scope>
</reference>
<sequence>ASRRAPARTPRPSPGPEVSSAAAAPRALRQQGEGRGRALRGPRGGRAPREEVRARSGLLPGGPETPGRARCGPCRNPGSPEGGGRPQTLVSRGAARVRGRSGAWRGHRRLGCPEAGVPSRAGRGEPASWSPGFGAREGRTRDFAVCWRRREAQVCSAHQRGQSVSGSGSTCGAMMLPLSTIEGQETEEVQTRPPEKGALLSENPDEPRKKPRGMKGRLSFNVLPFCPMPSVCFTYYVEPDDPEPEPQVPSDGSKSDPNCTFVPMPVLEFREVKVCECPLCCLSFVTAS</sequence>
<feature type="region of interest" description="Disordered" evidence="1">
    <location>
        <begin position="1"/>
        <end position="135"/>
    </location>
</feature>
<dbReference type="Ensembl" id="ENSBGRT00000025361.1">
    <property type="protein sequence ID" value="ENSBGRP00000021979.1"/>
    <property type="gene ID" value="ENSBGRG00000013791.1"/>
</dbReference>
<evidence type="ECO:0000313" key="2">
    <source>
        <dbReference type="Ensembl" id="ENSBGRP00000021979.1"/>
    </source>
</evidence>
<dbReference type="Ensembl" id="ENSBGRT00000025403.1">
    <property type="protein sequence ID" value="ENSBGRP00000022016.1"/>
    <property type="gene ID" value="ENSBGRG00000013791.1"/>
</dbReference>
<dbReference type="AlphaFoldDB" id="A0A8B9XG27"/>
<organism evidence="2 3">
    <name type="scientific">Bos mutus grunniens</name>
    <name type="common">Wild yak</name>
    <name type="synonym">Bos grunniens</name>
    <dbReference type="NCBI Taxonomy" id="30521"/>
    <lineage>
        <taxon>Eukaryota</taxon>
        <taxon>Metazoa</taxon>
        <taxon>Chordata</taxon>
        <taxon>Craniata</taxon>
        <taxon>Vertebrata</taxon>
        <taxon>Euteleostomi</taxon>
        <taxon>Mammalia</taxon>
        <taxon>Eutheria</taxon>
        <taxon>Laurasiatheria</taxon>
        <taxon>Artiodactyla</taxon>
        <taxon>Ruminantia</taxon>
        <taxon>Pecora</taxon>
        <taxon>Bovidae</taxon>
        <taxon>Bovinae</taxon>
        <taxon>Bos</taxon>
    </lineage>
</organism>
<feature type="compositionally biased region" description="Basic residues" evidence="1">
    <location>
        <begin position="95"/>
        <end position="110"/>
    </location>
</feature>
<accession>A0A8B9XG27</accession>
<proteinExistence type="predicted"/>
<evidence type="ECO:0000256" key="1">
    <source>
        <dbReference type="SAM" id="MobiDB-lite"/>
    </source>
</evidence>
<dbReference type="Proteomes" id="UP000694520">
    <property type="component" value="Chromosome 20"/>
</dbReference>
<feature type="region of interest" description="Disordered" evidence="1">
    <location>
        <begin position="182"/>
        <end position="214"/>
    </location>
</feature>
<name>A0A8B9XG27_BOSMU</name>
<evidence type="ECO:0000313" key="3">
    <source>
        <dbReference type="Proteomes" id="UP000694520"/>
    </source>
</evidence>
<dbReference type="GeneTree" id="ENSGT00560000078607"/>
<keyword evidence="3" id="KW-1185">Reference proteome</keyword>
<protein>
    <submittedName>
        <fullName evidence="2">Uncharacterized protein</fullName>
    </submittedName>
</protein>
<reference evidence="2" key="1">
    <citation type="submission" date="2019-05" db="EMBL/GenBank/DDBJ databases">
        <authorList>
            <person name="Zhang S."/>
            <person name="Liu J."/>
        </authorList>
    </citation>
    <scope>NUCLEOTIDE SEQUENCE [LARGE SCALE GENOMIC DNA]</scope>
</reference>